<dbReference type="InterPro" id="IPR014729">
    <property type="entry name" value="Rossmann-like_a/b/a_fold"/>
</dbReference>
<evidence type="ECO:0000256" key="2">
    <source>
        <dbReference type="PIRNR" id="PIRNR006276"/>
    </source>
</evidence>
<dbReference type="PANTHER" id="PTHR46268:SF6">
    <property type="entry name" value="UNIVERSAL STRESS PROTEIN UP12"/>
    <property type="match status" value="1"/>
</dbReference>
<dbReference type="InterPro" id="IPR006015">
    <property type="entry name" value="Universal_stress_UspA"/>
</dbReference>
<dbReference type="SUPFAM" id="SSF52402">
    <property type="entry name" value="Adenine nucleotide alpha hydrolases-like"/>
    <property type="match status" value="1"/>
</dbReference>
<dbReference type="RefSeq" id="WP_106757733.1">
    <property type="nucleotide sequence ID" value="NZ_PXWF02000202.1"/>
</dbReference>
<dbReference type="AlphaFoldDB" id="A0A2U2HLS1"/>
<dbReference type="GO" id="GO:0005737">
    <property type="term" value="C:cytoplasm"/>
    <property type="evidence" value="ECO:0007669"/>
    <property type="project" value="UniProtKB-SubCell"/>
</dbReference>
<evidence type="ECO:0000259" key="3">
    <source>
        <dbReference type="Pfam" id="PF00582"/>
    </source>
</evidence>
<dbReference type="Pfam" id="PF00582">
    <property type="entry name" value="Usp"/>
    <property type="match status" value="1"/>
</dbReference>
<evidence type="ECO:0000313" key="4">
    <source>
        <dbReference type="EMBL" id="PWF48382.1"/>
    </source>
</evidence>
<dbReference type="Proteomes" id="UP000241421">
    <property type="component" value="Unassembled WGS sequence"/>
</dbReference>
<reference evidence="4 5" key="1">
    <citation type="submission" date="2018-04" db="EMBL/GenBank/DDBJ databases">
        <title>Massilia violaceinigra sp. nov., a novel purple-pigmented bacterium isolated from Tianshan glacier, Xinjiang, China.</title>
        <authorList>
            <person name="Wang H."/>
        </authorList>
    </citation>
    <scope>NUCLEOTIDE SEQUENCE [LARGE SCALE GENOMIC DNA]</scope>
    <source>
        <strain evidence="4 5">B448-2</strain>
    </source>
</reference>
<feature type="domain" description="UspA" evidence="3">
    <location>
        <begin position="1"/>
        <end position="145"/>
    </location>
</feature>
<organism evidence="4 5">
    <name type="scientific">Massilia glaciei</name>
    <dbReference type="NCBI Taxonomy" id="1524097"/>
    <lineage>
        <taxon>Bacteria</taxon>
        <taxon>Pseudomonadati</taxon>
        <taxon>Pseudomonadota</taxon>
        <taxon>Betaproteobacteria</taxon>
        <taxon>Burkholderiales</taxon>
        <taxon>Oxalobacteraceae</taxon>
        <taxon>Telluria group</taxon>
        <taxon>Massilia</taxon>
    </lineage>
</organism>
<comment type="similarity">
    <text evidence="1 2">Belongs to the universal stress protein A family.</text>
</comment>
<keyword evidence="5" id="KW-1185">Reference proteome</keyword>
<comment type="subcellular location">
    <subcellularLocation>
        <location evidence="2">Cytoplasm</location>
    </subcellularLocation>
</comment>
<gene>
    <name evidence="4" type="ORF">C7C56_012565</name>
</gene>
<evidence type="ECO:0000256" key="1">
    <source>
        <dbReference type="ARBA" id="ARBA00008791"/>
    </source>
</evidence>
<dbReference type="OrthoDB" id="5295044at2"/>
<accession>A0A2U2HLS1</accession>
<evidence type="ECO:0000313" key="5">
    <source>
        <dbReference type="Proteomes" id="UP000241421"/>
    </source>
</evidence>
<keyword evidence="2" id="KW-0963">Cytoplasm</keyword>
<dbReference type="InterPro" id="IPR006016">
    <property type="entry name" value="UspA"/>
</dbReference>
<proteinExistence type="inferred from homology"/>
<comment type="caution">
    <text evidence="4">The sequence shown here is derived from an EMBL/GenBank/DDBJ whole genome shotgun (WGS) entry which is preliminary data.</text>
</comment>
<dbReference type="EMBL" id="PXWF02000202">
    <property type="protein sequence ID" value="PWF48382.1"/>
    <property type="molecule type" value="Genomic_DNA"/>
</dbReference>
<name>A0A2U2HLS1_9BURK</name>
<protein>
    <recommendedName>
        <fullName evidence="2">Universal stress protein</fullName>
    </recommendedName>
</protein>
<dbReference type="PRINTS" id="PR01438">
    <property type="entry name" value="UNVRSLSTRESS"/>
</dbReference>
<sequence>MFKHILLPTDGSDRSERAVHGALSLAKELGATVSGLHVVRPPRAFTISPDMLDDSREQYVKEAEAQAEKALMYIVNEAKQMGVAYNTVMVRANDPYDAIIEVARDKRCDLIAMASHGRRGLEGLLLGSETQKVLTHSVIPVLVFR</sequence>
<dbReference type="CDD" id="cd00293">
    <property type="entry name" value="USP-like"/>
    <property type="match status" value="1"/>
</dbReference>
<dbReference type="Gene3D" id="3.40.50.620">
    <property type="entry name" value="HUPs"/>
    <property type="match status" value="1"/>
</dbReference>
<dbReference type="PIRSF" id="PIRSF006276">
    <property type="entry name" value="UspA"/>
    <property type="match status" value="1"/>
</dbReference>
<dbReference type="PANTHER" id="PTHR46268">
    <property type="entry name" value="STRESS RESPONSE PROTEIN NHAX"/>
    <property type="match status" value="1"/>
</dbReference>